<feature type="region of interest" description="Disordered" evidence="3">
    <location>
        <begin position="97"/>
        <end position="122"/>
    </location>
</feature>
<evidence type="ECO:0000259" key="4">
    <source>
        <dbReference type="PROSITE" id="PS51085"/>
    </source>
</evidence>
<dbReference type="SUPFAM" id="SSF54292">
    <property type="entry name" value="2Fe-2S ferredoxin-like"/>
    <property type="match status" value="1"/>
</dbReference>
<dbReference type="InterPro" id="IPR036010">
    <property type="entry name" value="2Fe-2S_ferredoxin-like_sf"/>
</dbReference>
<dbReference type="RefSeq" id="WP_145389048.1">
    <property type="nucleotide sequence ID" value="NZ_CP037423.1"/>
</dbReference>
<evidence type="ECO:0000256" key="3">
    <source>
        <dbReference type="SAM" id="MobiDB-lite"/>
    </source>
</evidence>
<dbReference type="PANTHER" id="PTHR43644:SF1">
    <property type="entry name" value="NAD(P)H-FLAVIN REDUCTASE"/>
    <property type="match status" value="1"/>
</dbReference>
<keyword evidence="2" id="KW-0274">FAD</keyword>
<evidence type="ECO:0000256" key="1">
    <source>
        <dbReference type="ARBA" id="ARBA00022630"/>
    </source>
</evidence>
<keyword evidence="6" id="KW-1185">Reference proteome</keyword>
<dbReference type="GO" id="GO:0051536">
    <property type="term" value="F:iron-sulfur cluster binding"/>
    <property type="evidence" value="ECO:0007669"/>
    <property type="project" value="InterPro"/>
</dbReference>
<keyword evidence="1" id="KW-0285">Flavoprotein</keyword>
<evidence type="ECO:0000256" key="2">
    <source>
        <dbReference type="ARBA" id="ARBA00022827"/>
    </source>
</evidence>
<dbReference type="PANTHER" id="PTHR43644">
    <property type="entry name" value="NA(+)-TRANSLOCATING NADH-QUINONE REDUCTASE SUBUNIT"/>
    <property type="match status" value="1"/>
</dbReference>
<gene>
    <name evidence="5" type="ORF">Enr13x_46360</name>
</gene>
<dbReference type="PROSITE" id="PS51085">
    <property type="entry name" value="2FE2S_FER_2"/>
    <property type="match status" value="1"/>
</dbReference>
<proteinExistence type="predicted"/>
<dbReference type="InterPro" id="IPR001041">
    <property type="entry name" value="2Fe-2S_ferredoxin-type"/>
</dbReference>
<feature type="domain" description="2Fe-2S ferredoxin-type" evidence="4">
    <location>
        <begin position="2"/>
        <end position="95"/>
    </location>
</feature>
<dbReference type="Proteomes" id="UP000319004">
    <property type="component" value="Chromosome"/>
</dbReference>
<dbReference type="Gene3D" id="3.10.20.30">
    <property type="match status" value="1"/>
</dbReference>
<dbReference type="Pfam" id="PF00111">
    <property type="entry name" value="Fer2"/>
    <property type="match status" value="1"/>
</dbReference>
<dbReference type="InterPro" id="IPR012675">
    <property type="entry name" value="Beta-grasp_dom_sf"/>
</dbReference>
<reference evidence="5 6" key="1">
    <citation type="submission" date="2019-03" db="EMBL/GenBank/DDBJ databases">
        <title>Deep-cultivation of Planctomycetes and their phenomic and genomic characterization uncovers novel biology.</title>
        <authorList>
            <person name="Wiegand S."/>
            <person name="Jogler M."/>
            <person name="Boedeker C."/>
            <person name="Pinto D."/>
            <person name="Vollmers J."/>
            <person name="Rivas-Marin E."/>
            <person name="Kohn T."/>
            <person name="Peeters S.H."/>
            <person name="Heuer A."/>
            <person name="Rast P."/>
            <person name="Oberbeckmann S."/>
            <person name="Bunk B."/>
            <person name="Jeske O."/>
            <person name="Meyerdierks A."/>
            <person name="Storesund J.E."/>
            <person name="Kallscheuer N."/>
            <person name="Luecker S."/>
            <person name="Lage O.M."/>
            <person name="Pohl T."/>
            <person name="Merkel B.J."/>
            <person name="Hornburger P."/>
            <person name="Mueller R.-W."/>
            <person name="Bruemmer F."/>
            <person name="Labrenz M."/>
            <person name="Spormann A.M."/>
            <person name="Op den Camp H."/>
            <person name="Overmann J."/>
            <person name="Amann R."/>
            <person name="Jetten M.S.M."/>
            <person name="Mascher T."/>
            <person name="Medema M.H."/>
            <person name="Devos D.P."/>
            <person name="Kaster A.-K."/>
            <person name="Ovreas L."/>
            <person name="Rohde M."/>
            <person name="Galperin M.Y."/>
            <person name="Jogler C."/>
        </authorList>
    </citation>
    <scope>NUCLEOTIDE SEQUENCE [LARGE SCALE GENOMIC DNA]</scope>
    <source>
        <strain evidence="5 6">Enr13</strain>
    </source>
</reference>
<dbReference type="AlphaFoldDB" id="A0A518HV83"/>
<dbReference type="CDD" id="cd00207">
    <property type="entry name" value="fer2"/>
    <property type="match status" value="1"/>
</dbReference>
<sequence length="122" mass="13081">MPKLTVEGVGSFEVAKGKRLVQALVDDAGTDQLHACGGVAKCTTCRVQFTDGEPPRMTEAERDTLAVRQISDAGVRLSCQIQCDHDMSVKLISRLEGSGRKDQGSPVADTIQPAPVWVEQDA</sequence>
<evidence type="ECO:0000313" key="6">
    <source>
        <dbReference type="Proteomes" id="UP000319004"/>
    </source>
</evidence>
<organism evidence="5 6">
    <name type="scientific">Stieleria neptunia</name>
    <dbReference type="NCBI Taxonomy" id="2527979"/>
    <lineage>
        <taxon>Bacteria</taxon>
        <taxon>Pseudomonadati</taxon>
        <taxon>Planctomycetota</taxon>
        <taxon>Planctomycetia</taxon>
        <taxon>Pirellulales</taxon>
        <taxon>Pirellulaceae</taxon>
        <taxon>Stieleria</taxon>
    </lineage>
</organism>
<accession>A0A518HV83</accession>
<protein>
    <submittedName>
        <fullName evidence="5">Na(+)-translocating NADH-quinone reductase subunit F</fullName>
    </submittedName>
</protein>
<evidence type="ECO:0000313" key="5">
    <source>
        <dbReference type="EMBL" id="QDV44766.1"/>
    </source>
</evidence>
<dbReference type="KEGG" id="snep:Enr13x_46360"/>
<name>A0A518HV83_9BACT</name>
<dbReference type="EMBL" id="CP037423">
    <property type="protein sequence ID" value="QDV44766.1"/>
    <property type="molecule type" value="Genomic_DNA"/>
</dbReference>
<dbReference type="OrthoDB" id="9810588at2"/>